<evidence type="ECO:0000259" key="1">
    <source>
        <dbReference type="PROSITE" id="PS50181"/>
    </source>
</evidence>
<dbReference type="CDD" id="cd22157">
    <property type="entry name" value="F-box_AtFBW1-like"/>
    <property type="match status" value="1"/>
</dbReference>
<dbReference type="AlphaFoldDB" id="A0A2G5CJ29"/>
<dbReference type="Gene3D" id="1.20.1280.50">
    <property type="match status" value="1"/>
</dbReference>
<evidence type="ECO:0000313" key="2">
    <source>
        <dbReference type="EMBL" id="PIA31283.1"/>
    </source>
</evidence>
<feature type="domain" description="F-box" evidence="1">
    <location>
        <begin position="1"/>
        <end position="51"/>
    </location>
</feature>
<keyword evidence="3" id="KW-1185">Reference proteome</keyword>
<evidence type="ECO:0000313" key="3">
    <source>
        <dbReference type="Proteomes" id="UP000230069"/>
    </source>
</evidence>
<sequence>MVGFFPEELIYEILARIPAKELLKFKTICKRWRFLISEPRFADLQLRYSKLEDQIIFSFIHCSTSRNYHVEYYSMSIKMQENTMRLHEIQPRSLPNVLTYIKYSCNGMLLLQDHGLWKSNCVTIYNPVTRARKVLPPTPIIHDNSWAIVQDASTGKYKVFGITLKIKCFVFTQGETDWRYLHTLARTVDRGDVLVSELICLENKLYWIARFGGDDEKVCFLYSIDVADEKRITRTEIPFKVECVNYCLSKLNGFLYITNCFFRDRLETWVLKDMINNVWIKCCSISDGGAYIFDSFVVPQDIGDNTVFLDQSRYFTFDEGNLSMNDMKGTKLRTAALKHKQGCLGGKFLFHMDSLINWE</sequence>
<dbReference type="PROSITE" id="PS50181">
    <property type="entry name" value="FBOX"/>
    <property type="match status" value="1"/>
</dbReference>
<dbReference type="InterPro" id="IPR001810">
    <property type="entry name" value="F-box_dom"/>
</dbReference>
<name>A0A2G5CJ29_AQUCA</name>
<accession>A0A2G5CJ29</accession>
<dbReference type="PANTHER" id="PTHR31672:SF13">
    <property type="entry name" value="F-BOX PROTEIN CPR30-LIKE"/>
    <property type="match status" value="1"/>
</dbReference>
<dbReference type="OrthoDB" id="1939210at2759"/>
<dbReference type="InterPro" id="IPR013187">
    <property type="entry name" value="F-box-assoc_dom_typ3"/>
</dbReference>
<reference evidence="2 3" key="1">
    <citation type="submission" date="2017-09" db="EMBL/GenBank/DDBJ databases">
        <title>WGS assembly of Aquilegia coerulea Goldsmith.</title>
        <authorList>
            <person name="Hodges S."/>
            <person name="Kramer E."/>
            <person name="Nordborg M."/>
            <person name="Tomkins J."/>
            <person name="Borevitz J."/>
            <person name="Derieg N."/>
            <person name="Yan J."/>
            <person name="Mihaltcheva S."/>
            <person name="Hayes R.D."/>
            <person name="Rokhsar D."/>
        </authorList>
    </citation>
    <scope>NUCLEOTIDE SEQUENCE [LARGE SCALE GENOMIC DNA]</scope>
    <source>
        <strain evidence="3">cv. Goldsmith</strain>
    </source>
</reference>
<dbReference type="Proteomes" id="UP000230069">
    <property type="component" value="Unassembled WGS sequence"/>
</dbReference>
<organism evidence="2 3">
    <name type="scientific">Aquilegia coerulea</name>
    <name type="common">Rocky mountain columbine</name>
    <dbReference type="NCBI Taxonomy" id="218851"/>
    <lineage>
        <taxon>Eukaryota</taxon>
        <taxon>Viridiplantae</taxon>
        <taxon>Streptophyta</taxon>
        <taxon>Embryophyta</taxon>
        <taxon>Tracheophyta</taxon>
        <taxon>Spermatophyta</taxon>
        <taxon>Magnoliopsida</taxon>
        <taxon>Ranunculales</taxon>
        <taxon>Ranunculaceae</taxon>
        <taxon>Thalictroideae</taxon>
        <taxon>Aquilegia</taxon>
    </lineage>
</organism>
<dbReference type="InterPro" id="IPR050796">
    <property type="entry name" value="SCF_F-box_component"/>
</dbReference>
<dbReference type="InterPro" id="IPR017451">
    <property type="entry name" value="F-box-assoc_interact_dom"/>
</dbReference>
<gene>
    <name evidence="2" type="ORF">AQUCO_05100071v1</name>
</gene>
<dbReference type="NCBIfam" id="TIGR01640">
    <property type="entry name" value="F_box_assoc_1"/>
    <property type="match status" value="1"/>
</dbReference>
<dbReference type="SMART" id="SM00256">
    <property type="entry name" value="FBOX"/>
    <property type="match status" value="1"/>
</dbReference>
<dbReference type="EMBL" id="KZ305068">
    <property type="protein sequence ID" value="PIA31283.1"/>
    <property type="molecule type" value="Genomic_DNA"/>
</dbReference>
<dbReference type="SUPFAM" id="SSF81383">
    <property type="entry name" value="F-box domain"/>
    <property type="match status" value="1"/>
</dbReference>
<dbReference type="STRING" id="218851.A0A2G5CJ29"/>
<proteinExistence type="predicted"/>
<dbReference type="PANTHER" id="PTHR31672">
    <property type="entry name" value="BNACNNG10540D PROTEIN"/>
    <property type="match status" value="1"/>
</dbReference>
<dbReference type="InterPro" id="IPR036047">
    <property type="entry name" value="F-box-like_dom_sf"/>
</dbReference>
<dbReference type="Pfam" id="PF08268">
    <property type="entry name" value="FBA_3"/>
    <property type="match status" value="1"/>
</dbReference>
<protein>
    <recommendedName>
        <fullName evidence="1">F-box domain-containing protein</fullName>
    </recommendedName>
</protein>
<dbReference type="InParanoid" id="A0A2G5CJ29"/>
<dbReference type="Pfam" id="PF00646">
    <property type="entry name" value="F-box"/>
    <property type="match status" value="1"/>
</dbReference>